<keyword evidence="1" id="KW-1133">Transmembrane helix</keyword>
<evidence type="ECO:0000313" key="3">
    <source>
        <dbReference type="Proteomes" id="UP001290462"/>
    </source>
</evidence>
<dbReference type="Proteomes" id="UP001290462">
    <property type="component" value="Unassembled WGS sequence"/>
</dbReference>
<evidence type="ECO:0000256" key="1">
    <source>
        <dbReference type="SAM" id="Phobius"/>
    </source>
</evidence>
<gene>
    <name evidence="2" type="ORF">RAK27_18355</name>
</gene>
<sequence length="75" mass="8147">MGIVILFMALIVYVLSIFLSGASSVFLTLILFKNVMKMSERKVKVLVSICSIILGSIVGILVGTAILSEMFGPYF</sequence>
<feature type="transmembrane region" description="Helical" evidence="1">
    <location>
        <begin position="6"/>
        <end position="32"/>
    </location>
</feature>
<keyword evidence="1" id="KW-0812">Transmembrane</keyword>
<dbReference type="RefSeq" id="WP_322809776.1">
    <property type="nucleotide sequence ID" value="NZ_JAVBVO010000024.1"/>
</dbReference>
<dbReference type="AlphaFoldDB" id="A0AAW9K7H0"/>
<dbReference type="EMBL" id="JAVBVO010000024">
    <property type="protein sequence ID" value="MDZ5760606.1"/>
    <property type="molecule type" value="Genomic_DNA"/>
</dbReference>
<reference evidence="2" key="1">
    <citation type="submission" date="2023-08" db="EMBL/GenBank/DDBJ databases">
        <title>Genomic characterization of piscicolin 126 produced by Carnobacterium maltaromaticum CM22 strain isolated from salmon (Salmo salar).</title>
        <authorList>
            <person name="Gonzalez-Gragera E."/>
            <person name="Garcia-Lopez J.D."/>
            <person name="Teso-Perez C."/>
            <person name="Gimenez-Hernandez I."/>
            <person name="Peralta-Sanchez J.M."/>
            <person name="Valdivia E."/>
            <person name="Montalban-Lopez M."/>
            <person name="Martin-Platero A.M."/>
            <person name="Banos A."/>
            <person name="Martinez-Bueno M."/>
        </authorList>
    </citation>
    <scope>NUCLEOTIDE SEQUENCE</scope>
    <source>
        <strain evidence="2">CM22</strain>
    </source>
</reference>
<feature type="transmembrane region" description="Helical" evidence="1">
    <location>
        <begin position="44"/>
        <end position="67"/>
    </location>
</feature>
<evidence type="ECO:0000313" key="2">
    <source>
        <dbReference type="EMBL" id="MDZ5760606.1"/>
    </source>
</evidence>
<proteinExistence type="predicted"/>
<accession>A0AAW9K7H0</accession>
<comment type="caution">
    <text evidence="2">The sequence shown here is derived from an EMBL/GenBank/DDBJ whole genome shotgun (WGS) entry which is preliminary data.</text>
</comment>
<protein>
    <submittedName>
        <fullName evidence="2">Uncharacterized protein</fullName>
    </submittedName>
</protein>
<name>A0AAW9K7H0_CARML</name>
<organism evidence="2 3">
    <name type="scientific">Carnobacterium maltaromaticum</name>
    <name type="common">Carnobacterium piscicola</name>
    <dbReference type="NCBI Taxonomy" id="2751"/>
    <lineage>
        <taxon>Bacteria</taxon>
        <taxon>Bacillati</taxon>
        <taxon>Bacillota</taxon>
        <taxon>Bacilli</taxon>
        <taxon>Lactobacillales</taxon>
        <taxon>Carnobacteriaceae</taxon>
        <taxon>Carnobacterium</taxon>
    </lineage>
</organism>
<keyword evidence="1" id="KW-0472">Membrane</keyword>